<dbReference type="AlphaFoldDB" id="A0A0N5A0V9"/>
<accession>A0A0N5A0V9</accession>
<protein>
    <submittedName>
        <fullName evidence="2">ML domain-containing protein</fullName>
    </submittedName>
</protein>
<sequence length="151" mass="17131">MKDEYKMCGPEDPKVSTGFTGTFKCLDLIPADPIFSLQECFEDGSPCKNVATGIYTSHDSIIYTKSFDNPNKAFNVTILMYHKCQTSRGLECKLPIPKDNIFCDKFPEKLYDLGIVDLKDSKYHQTPLCRTVDTSQFPKKTEQGQPIQSRN</sequence>
<dbReference type="Proteomes" id="UP000038045">
    <property type="component" value="Unplaced"/>
</dbReference>
<dbReference type="WBParaSite" id="PTRK_0001517900.1">
    <property type="protein sequence ID" value="PTRK_0001517900.1"/>
    <property type="gene ID" value="PTRK_0001517900"/>
</dbReference>
<reference evidence="2" key="1">
    <citation type="submission" date="2017-02" db="UniProtKB">
        <authorList>
            <consortium name="WormBaseParasite"/>
        </authorList>
    </citation>
    <scope>IDENTIFICATION</scope>
</reference>
<proteinExistence type="predicted"/>
<evidence type="ECO:0000313" key="1">
    <source>
        <dbReference type="Proteomes" id="UP000038045"/>
    </source>
</evidence>
<organism evidence="1 2">
    <name type="scientific">Parastrongyloides trichosuri</name>
    <name type="common">Possum-specific nematode worm</name>
    <dbReference type="NCBI Taxonomy" id="131310"/>
    <lineage>
        <taxon>Eukaryota</taxon>
        <taxon>Metazoa</taxon>
        <taxon>Ecdysozoa</taxon>
        <taxon>Nematoda</taxon>
        <taxon>Chromadorea</taxon>
        <taxon>Rhabditida</taxon>
        <taxon>Tylenchina</taxon>
        <taxon>Panagrolaimomorpha</taxon>
        <taxon>Strongyloidoidea</taxon>
        <taxon>Strongyloididae</taxon>
        <taxon>Parastrongyloides</taxon>
    </lineage>
</organism>
<evidence type="ECO:0000313" key="2">
    <source>
        <dbReference type="WBParaSite" id="PTRK_0001517900.1"/>
    </source>
</evidence>
<keyword evidence="1" id="KW-1185">Reference proteome</keyword>
<name>A0A0N5A0V9_PARTI</name>